<dbReference type="Proteomes" id="UP000649617">
    <property type="component" value="Unassembled WGS sequence"/>
</dbReference>
<protein>
    <submittedName>
        <fullName evidence="3">Uncharacterized protein</fullName>
    </submittedName>
</protein>
<evidence type="ECO:0000256" key="2">
    <source>
        <dbReference type="ARBA" id="ARBA00022679"/>
    </source>
</evidence>
<dbReference type="Gene3D" id="3.40.50.150">
    <property type="entry name" value="Vaccinia Virus protein VP39"/>
    <property type="match status" value="1"/>
</dbReference>
<evidence type="ECO:0000313" key="3">
    <source>
        <dbReference type="EMBL" id="CAE7467278.1"/>
    </source>
</evidence>
<accession>A0A812SA30</accession>
<dbReference type="InterPro" id="IPR029063">
    <property type="entry name" value="SAM-dependent_MTases_sf"/>
</dbReference>
<name>A0A812SA30_SYMPI</name>
<dbReference type="GO" id="GO:0032259">
    <property type="term" value="P:methylation"/>
    <property type="evidence" value="ECO:0007669"/>
    <property type="project" value="UniProtKB-KW"/>
</dbReference>
<sequence length="458" mass="51236">MTVPSVEGFARWNFERKAELAKGVSQNMSVRRRPLRLFSMYTGWGTAEMVANSVGNAFNSLPGISCGNRMQVEVAWMCESNLDKCRYLAEAFKDVTHIFMDADEVATGCAWEFRTGRRLLVPMDVDGGFVGYPCVDLSSLNTGPGKFKDTSTATGKGYVNMLKVVDMCERLVFLGVENSGNMWHKRREDHFERPIDVQDAAFRERGFLASSHRVSAHEFGPPQSRHRSWSLYLRKTASLAMDSLLAEVTLSNTFLSFRCQAVPLASVLAECPGALQKARAPAEKEAAPRQRGEKWTKQFADLAAKLGQEQLDLKVREVQSMKLPLTSREIHVVAIAVHELQHRGLDPWKEPIVIQVDQSFGRSWHRSDHKIAPCVIPKGKYIVTGPSWRLLDKQEKCFLQGVGPREISTYRMEELLTEIQLCDMAGNAFTAQICMAALLTFLLCWDSGAAPDADVKPA</sequence>
<dbReference type="SUPFAM" id="SSF53335">
    <property type="entry name" value="S-adenosyl-L-methionine-dependent methyltransferases"/>
    <property type="match status" value="1"/>
</dbReference>
<dbReference type="GO" id="GO:0008168">
    <property type="term" value="F:methyltransferase activity"/>
    <property type="evidence" value="ECO:0007669"/>
    <property type="project" value="UniProtKB-KW"/>
</dbReference>
<keyword evidence="2" id="KW-0808">Transferase</keyword>
<dbReference type="OrthoDB" id="406519at2759"/>
<dbReference type="AlphaFoldDB" id="A0A812SA30"/>
<gene>
    <name evidence="3" type="ORF">SPIL2461_LOCUS11766</name>
</gene>
<keyword evidence="1" id="KW-0489">Methyltransferase</keyword>
<dbReference type="EMBL" id="CAJNIZ010023213">
    <property type="protein sequence ID" value="CAE7467278.1"/>
    <property type="molecule type" value="Genomic_DNA"/>
</dbReference>
<keyword evidence="4" id="KW-1185">Reference proteome</keyword>
<reference evidence="3" key="1">
    <citation type="submission" date="2021-02" db="EMBL/GenBank/DDBJ databases">
        <authorList>
            <person name="Dougan E. K."/>
            <person name="Rhodes N."/>
            <person name="Thang M."/>
            <person name="Chan C."/>
        </authorList>
    </citation>
    <scope>NUCLEOTIDE SEQUENCE</scope>
</reference>
<proteinExistence type="predicted"/>
<dbReference type="Pfam" id="PF00145">
    <property type="entry name" value="DNA_methylase"/>
    <property type="match status" value="1"/>
</dbReference>
<comment type="caution">
    <text evidence="3">The sequence shown here is derived from an EMBL/GenBank/DDBJ whole genome shotgun (WGS) entry which is preliminary data.</text>
</comment>
<organism evidence="3 4">
    <name type="scientific">Symbiodinium pilosum</name>
    <name type="common">Dinoflagellate</name>
    <dbReference type="NCBI Taxonomy" id="2952"/>
    <lineage>
        <taxon>Eukaryota</taxon>
        <taxon>Sar</taxon>
        <taxon>Alveolata</taxon>
        <taxon>Dinophyceae</taxon>
        <taxon>Suessiales</taxon>
        <taxon>Symbiodiniaceae</taxon>
        <taxon>Symbiodinium</taxon>
    </lineage>
</organism>
<evidence type="ECO:0000313" key="4">
    <source>
        <dbReference type="Proteomes" id="UP000649617"/>
    </source>
</evidence>
<evidence type="ECO:0000256" key="1">
    <source>
        <dbReference type="ARBA" id="ARBA00022603"/>
    </source>
</evidence>
<dbReference type="InterPro" id="IPR001525">
    <property type="entry name" value="C5_MeTfrase"/>
</dbReference>